<dbReference type="InParanoid" id="A0A2J6T6I3"/>
<dbReference type="PANTHER" id="PTHR43791:SF103">
    <property type="entry name" value="MAJOR FACILITATOR SUPERFAMILY (MFS) PROFILE DOMAIN-CONTAINING PROTEIN-RELATED"/>
    <property type="match status" value="1"/>
</dbReference>
<evidence type="ECO:0000256" key="5">
    <source>
        <dbReference type="ARBA" id="ARBA00023136"/>
    </source>
</evidence>
<keyword evidence="4 7" id="KW-1133">Transmembrane helix</keyword>
<evidence type="ECO:0000256" key="1">
    <source>
        <dbReference type="ARBA" id="ARBA00004141"/>
    </source>
</evidence>
<evidence type="ECO:0000259" key="8">
    <source>
        <dbReference type="PROSITE" id="PS50850"/>
    </source>
</evidence>
<dbReference type="SUPFAM" id="SSF103473">
    <property type="entry name" value="MFS general substrate transporter"/>
    <property type="match status" value="1"/>
</dbReference>
<feature type="transmembrane region" description="Helical" evidence="7">
    <location>
        <begin position="77"/>
        <end position="98"/>
    </location>
</feature>
<dbReference type="EMBL" id="KZ613817">
    <property type="protein sequence ID" value="PMD58632.1"/>
    <property type="molecule type" value="Genomic_DNA"/>
</dbReference>
<evidence type="ECO:0000313" key="9">
    <source>
        <dbReference type="EMBL" id="PMD58632.1"/>
    </source>
</evidence>
<feature type="transmembrane region" description="Helical" evidence="7">
    <location>
        <begin position="390"/>
        <end position="410"/>
    </location>
</feature>
<dbReference type="PANTHER" id="PTHR43791">
    <property type="entry name" value="PERMEASE-RELATED"/>
    <property type="match status" value="1"/>
</dbReference>
<dbReference type="Pfam" id="PF07690">
    <property type="entry name" value="MFS_1"/>
    <property type="match status" value="1"/>
</dbReference>
<feature type="transmembrane region" description="Helical" evidence="7">
    <location>
        <begin position="167"/>
        <end position="185"/>
    </location>
</feature>
<name>A0A2J6T6I3_9HELO</name>
<comment type="subcellular location">
    <subcellularLocation>
        <location evidence="1">Membrane</location>
        <topology evidence="1">Multi-pass membrane protein</topology>
    </subcellularLocation>
</comment>
<keyword evidence="3 7" id="KW-0812">Transmembrane</keyword>
<accession>A0A2J6T6I3</accession>
<organism evidence="9 10">
    <name type="scientific">Hyaloscypha bicolor E</name>
    <dbReference type="NCBI Taxonomy" id="1095630"/>
    <lineage>
        <taxon>Eukaryota</taxon>
        <taxon>Fungi</taxon>
        <taxon>Dikarya</taxon>
        <taxon>Ascomycota</taxon>
        <taxon>Pezizomycotina</taxon>
        <taxon>Leotiomycetes</taxon>
        <taxon>Helotiales</taxon>
        <taxon>Hyaloscyphaceae</taxon>
        <taxon>Hyaloscypha</taxon>
        <taxon>Hyaloscypha bicolor</taxon>
    </lineage>
</organism>
<dbReference type="Gene3D" id="1.20.1250.20">
    <property type="entry name" value="MFS general substrate transporter like domains"/>
    <property type="match status" value="2"/>
</dbReference>
<dbReference type="InterPro" id="IPR020846">
    <property type="entry name" value="MFS_dom"/>
</dbReference>
<feature type="transmembrane region" description="Helical" evidence="7">
    <location>
        <begin position="301"/>
        <end position="322"/>
    </location>
</feature>
<evidence type="ECO:0000313" key="10">
    <source>
        <dbReference type="Proteomes" id="UP000235371"/>
    </source>
</evidence>
<dbReference type="GO" id="GO:0016020">
    <property type="term" value="C:membrane"/>
    <property type="evidence" value="ECO:0007669"/>
    <property type="project" value="UniProtKB-SubCell"/>
</dbReference>
<comment type="similarity">
    <text evidence="6">Belongs to the major facilitator superfamily. Allantoate permease family.</text>
</comment>
<keyword evidence="10" id="KW-1185">Reference proteome</keyword>
<feature type="transmembrane region" description="Helical" evidence="7">
    <location>
        <begin position="422"/>
        <end position="443"/>
    </location>
</feature>
<dbReference type="InterPro" id="IPR011701">
    <property type="entry name" value="MFS"/>
</dbReference>
<feature type="domain" description="Major facilitator superfamily (MFS) profile" evidence="8">
    <location>
        <begin position="38"/>
        <end position="448"/>
    </location>
</feature>
<dbReference type="GO" id="GO:0022857">
    <property type="term" value="F:transmembrane transporter activity"/>
    <property type="evidence" value="ECO:0007669"/>
    <property type="project" value="InterPro"/>
</dbReference>
<dbReference type="InterPro" id="IPR036259">
    <property type="entry name" value="MFS_trans_sf"/>
</dbReference>
<dbReference type="GeneID" id="36592944"/>
<dbReference type="FunFam" id="1.20.1250.20:FF:000064">
    <property type="entry name" value="MFS allantoate transporter"/>
    <property type="match status" value="1"/>
</dbReference>
<keyword evidence="2" id="KW-0813">Transport</keyword>
<keyword evidence="5 7" id="KW-0472">Membrane</keyword>
<dbReference type="RefSeq" id="XP_024735536.1">
    <property type="nucleotide sequence ID" value="XM_024884867.1"/>
</dbReference>
<dbReference type="OrthoDB" id="6730379at2759"/>
<gene>
    <name evidence="9" type="ORF">K444DRAFT_643534</name>
</gene>
<proteinExistence type="inferred from homology"/>
<sequence>MTGRSKEDEVSTVEVPNSVDVDQDRIERRVLRKIDLRLVPLLTICYFLQYLDKASLGFASIMGIIEDNNLQGQEYSWANSIFFFGYLAFTFPTSILIVKFPIGKYVSVTVMVWAIILMLHAATHNFSGLMAVRFFLGVGEATVVPAFALLTGTFYKREEQPLRQCAFFLGDGIAGILGGLIVWGIAHIQGKLETWKYLFLIYGAITAFFGGILFFTLPDGPSKAKFLTEEERAIAVDRVQMNGGKKVINYQRYQVIEALSDPQAWLLVLNTFCVNVATGGLSSFGNILIQGFGFSLFSTLLLQIPAGAAQILFVCIGAYFGTYVKNARLLTMVFFMLVSITGTAMMFAIPARHRVARYAGSCLTSAFSANLPMATSMVTSNIAGFTKKATVMAMIFIAYCVGRIAGPQFFLQSEAPKYPTGLKAILAVFSSAAVIALILRAYLMWENAKRDKDVGATLGASNESSELSEIDENFTDRENRNFRYLL</sequence>
<evidence type="ECO:0000256" key="7">
    <source>
        <dbReference type="SAM" id="Phobius"/>
    </source>
</evidence>
<feature type="transmembrane region" description="Helical" evidence="7">
    <location>
        <begin position="105"/>
        <end position="122"/>
    </location>
</feature>
<feature type="transmembrane region" description="Helical" evidence="7">
    <location>
        <begin position="329"/>
        <end position="349"/>
    </location>
</feature>
<feature type="transmembrane region" description="Helical" evidence="7">
    <location>
        <begin position="134"/>
        <end position="155"/>
    </location>
</feature>
<dbReference type="AlphaFoldDB" id="A0A2J6T6I3"/>
<dbReference type="PROSITE" id="PS50850">
    <property type="entry name" value="MFS"/>
    <property type="match status" value="1"/>
</dbReference>
<protein>
    <submittedName>
        <fullName evidence="9">MFS general substrate transporter</fullName>
    </submittedName>
</protein>
<evidence type="ECO:0000256" key="6">
    <source>
        <dbReference type="ARBA" id="ARBA00037968"/>
    </source>
</evidence>
<dbReference type="Proteomes" id="UP000235371">
    <property type="component" value="Unassembled WGS sequence"/>
</dbReference>
<reference evidence="9 10" key="1">
    <citation type="submission" date="2016-04" db="EMBL/GenBank/DDBJ databases">
        <title>A degradative enzymes factory behind the ericoid mycorrhizal symbiosis.</title>
        <authorList>
            <consortium name="DOE Joint Genome Institute"/>
            <person name="Martino E."/>
            <person name="Morin E."/>
            <person name="Grelet G."/>
            <person name="Kuo A."/>
            <person name="Kohler A."/>
            <person name="Daghino S."/>
            <person name="Barry K."/>
            <person name="Choi C."/>
            <person name="Cichocki N."/>
            <person name="Clum A."/>
            <person name="Copeland A."/>
            <person name="Hainaut M."/>
            <person name="Haridas S."/>
            <person name="Labutti K."/>
            <person name="Lindquist E."/>
            <person name="Lipzen A."/>
            <person name="Khouja H.-R."/>
            <person name="Murat C."/>
            <person name="Ohm R."/>
            <person name="Olson A."/>
            <person name="Spatafora J."/>
            <person name="Veneault-Fourrey C."/>
            <person name="Henrissat B."/>
            <person name="Grigoriev I."/>
            <person name="Martin F."/>
            <person name="Perotto S."/>
        </authorList>
    </citation>
    <scope>NUCLEOTIDE SEQUENCE [LARGE SCALE GENOMIC DNA]</scope>
    <source>
        <strain evidence="9 10">E</strain>
    </source>
</reference>
<feature type="transmembrane region" description="Helical" evidence="7">
    <location>
        <begin position="197"/>
        <end position="217"/>
    </location>
</feature>
<evidence type="ECO:0000256" key="3">
    <source>
        <dbReference type="ARBA" id="ARBA00022692"/>
    </source>
</evidence>
<feature type="transmembrane region" description="Helical" evidence="7">
    <location>
        <begin position="38"/>
        <end position="65"/>
    </location>
</feature>
<evidence type="ECO:0000256" key="2">
    <source>
        <dbReference type="ARBA" id="ARBA00022448"/>
    </source>
</evidence>
<evidence type="ECO:0000256" key="4">
    <source>
        <dbReference type="ARBA" id="ARBA00022989"/>
    </source>
</evidence>